<gene>
    <name evidence="1" type="ORF">Ddye_002603</name>
</gene>
<accession>A0AAE0CUM4</accession>
<proteinExistence type="predicted"/>
<reference evidence="1" key="1">
    <citation type="journal article" date="2023" name="Plant J.">
        <title>Genome sequences and population genomics provide insights into the demographic history, inbreeding, and mutation load of two 'living fossil' tree species of Dipteronia.</title>
        <authorList>
            <person name="Feng Y."/>
            <person name="Comes H.P."/>
            <person name="Chen J."/>
            <person name="Zhu S."/>
            <person name="Lu R."/>
            <person name="Zhang X."/>
            <person name="Li P."/>
            <person name="Qiu J."/>
            <person name="Olsen K.M."/>
            <person name="Qiu Y."/>
        </authorList>
    </citation>
    <scope>NUCLEOTIDE SEQUENCE</scope>
    <source>
        <strain evidence="1">KIB01</strain>
    </source>
</reference>
<evidence type="ECO:0000313" key="2">
    <source>
        <dbReference type="Proteomes" id="UP001280121"/>
    </source>
</evidence>
<dbReference type="AlphaFoldDB" id="A0AAE0CUM4"/>
<organism evidence="1 2">
    <name type="scientific">Dipteronia dyeriana</name>
    <dbReference type="NCBI Taxonomy" id="168575"/>
    <lineage>
        <taxon>Eukaryota</taxon>
        <taxon>Viridiplantae</taxon>
        <taxon>Streptophyta</taxon>
        <taxon>Embryophyta</taxon>
        <taxon>Tracheophyta</taxon>
        <taxon>Spermatophyta</taxon>
        <taxon>Magnoliopsida</taxon>
        <taxon>eudicotyledons</taxon>
        <taxon>Gunneridae</taxon>
        <taxon>Pentapetalae</taxon>
        <taxon>rosids</taxon>
        <taxon>malvids</taxon>
        <taxon>Sapindales</taxon>
        <taxon>Sapindaceae</taxon>
        <taxon>Hippocastanoideae</taxon>
        <taxon>Acereae</taxon>
        <taxon>Dipteronia</taxon>
    </lineage>
</organism>
<dbReference type="EMBL" id="JANJYI010000001">
    <property type="protein sequence ID" value="KAK2664029.1"/>
    <property type="molecule type" value="Genomic_DNA"/>
</dbReference>
<name>A0AAE0CUM4_9ROSI</name>
<comment type="caution">
    <text evidence="1">The sequence shown here is derived from an EMBL/GenBank/DDBJ whole genome shotgun (WGS) entry which is preliminary data.</text>
</comment>
<protein>
    <submittedName>
        <fullName evidence="1">Uncharacterized protein</fullName>
    </submittedName>
</protein>
<sequence>MDEHGLEFKAVLANEFMLGASLGLLEHIWWLNWMSWLCNDVTVSEVLARKDRLNLAIMEEHKAKNMKNINGCVKQHFVDGLLGLQGKYEPRKL</sequence>
<evidence type="ECO:0000313" key="1">
    <source>
        <dbReference type="EMBL" id="KAK2664029.1"/>
    </source>
</evidence>
<keyword evidence="2" id="KW-1185">Reference proteome</keyword>
<dbReference type="Proteomes" id="UP001280121">
    <property type="component" value="Unassembled WGS sequence"/>
</dbReference>